<dbReference type="InterPro" id="IPR003610">
    <property type="entry name" value="CBM5/12"/>
</dbReference>
<proteinExistence type="predicted"/>
<keyword evidence="1" id="KW-0964">Secreted</keyword>
<dbReference type="SUPFAM" id="SSF81296">
    <property type="entry name" value="E set domains"/>
    <property type="match status" value="1"/>
</dbReference>
<dbReference type="GO" id="GO:0008061">
    <property type="term" value="F:chitin binding"/>
    <property type="evidence" value="ECO:0007669"/>
    <property type="project" value="UniProtKB-KW"/>
</dbReference>
<dbReference type="eggNOG" id="COG3979">
    <property type="taxonomic scope" value="Bacteria"/>
</dbReference>
<dbReference type="GO" id="GO:0030246">
    <property type="term" value="F:carbohydrate binding"/>
    <property type="evidence" value="ECO:0007669"/>
    <property type="project" value="InterPro"/>
</dbReference>
<dbReference type="Gene3D" id="2.10.10.20">
    <property type="entry name" value="Carbohydrate-binding module superfamily 5/12"/>
    <property type="match status" value="2"/>
</dbReference>
<reference evidence="7 8" key="1">
    <citation type="journal article" date="2012" name="Science">
        <title>Ecological populations of bacteria act as socially cohesive units of antibiotic production and resistance.</title>
        <authorList>
            <person name="Cordero O.X."/>
            <person name="Wildschutte H."/>
            <person name="Kirkup B."/>
            <person name="Proehl S."/>
            <person name="Ngo L."/>
            <person name="Hussain F."/>
            <person name="Le Roux F."/>
            <person name="Mincer T."/>
            <person name="Polz M.F."/>
        </authorList>
    </citation>
    <scope>NUCLEOTIDE SEQUENCE [LARGE SCALE GENOMIC DNA]</scope>
    <source>
        <strain evidence="7 8">1S-45</strain>
    </source>
</reference>
<keyword evidence="8" id="KW-1185">Reference proteome</keyword>
<dbReference type="GO" id="GO:0005975">
    <property type="term" value="P:carbohydrate metabolic process"/>
    <property type="evidence" value="ECO:0007669"/>
    <property type="project" value="InterPro"/>
</dbReference>
<evidence type="ECO:0000259" key="6">
    <source>
        <dbReference type="SMART" id="SM00495"/>
    </source>
</evidence>
<evidence type="ECO:0000256" key="1">
    <source>
        <dbReference type="ARBA" id="ARBA00022525"/>
    </source>
</evidence>
<evidence type="ECO:0000256" key="4">
    <source>
        <dbReference type="ARBA" id="ARBA00022801"/>
    </source>
</evidence>
<feature type="signal peptide" evidence="5">
    <location>
        <begin position="1"/>
        <end position="26"/>
    </location>
</feature>
<dbReference type="GO" id="GO:0004553">
    <property type="term" value="F:hydrolase activity, hydrolyzing O-glycosyl compounds"/>
    <property type="evidence" value="ECO:0007669"/>
    <property type="project" value="InterPro"/>
</dbReference>
<dbReference type="eggNOG" id="COG3397">
    <property type="taxonomic scope" value="Bacteria"/>
</dbReference>
<protein>
    <submittedName>
        <fullName evidence="7">Spindolin</fullName>
    </submittedName>
</protein>
<dbReference type="CDD" id="cd21177">
    <property type="entry name" value="LPMO_AA10"/>
    <property type="match status" value="1"/>
</dbReference>
<dbReference type="InterPro" id="IPR014756">
    <property type="entry name" value="Ig_E-set"/>
</dbReference>
<dbReference type="InterPro" id="IPR051024">
    <property type="entry name" value="GlcNAc_Chitin_IntDeg"/>
</dbReference>
<feature type="domain" description="Chitin-binding type-3" evidence="6">
    <location>
        <begin position="443"/>
        <end position="485"/>
    </location>
</feature>
<dbReference type="Proteomes" id="UP000094070">
    <property type="component" value="Unassembled WGS sequence"/>
</dbReference>
<evidence type="ECO:0000313" key="8">
    <source>
        <dbReference type="Proteomes" id="UP000094070"/>
    </source>
</evidence>
<organism evidence="7 8">
    <name type="scientific">Vibrio rumoiensis 1S-45</name>
    <dbReference type="NCBI Taxonomy" id="1188252"/>
    <lineage>
        <taxon>Bacteria</taxon>
        <taxon>Pseudomonadati</taxon>
        <taxon>Pseudomonadota</taxon>
        <taxon>Gammaproteobacteria</taxon>
        <taxon>Vibrionales</taxon>
        <taxon>Vibrionaceae</taxon>
        <taxon>Vibrio</taxon>
    </lineage>
</organism>
<dbReference type="InterPro" id="IPR036573">
    <property type="entry name" value="CBM_sf_5/12"/>
</dbReference>
<evidence type="ECO:0000256" key="5">
    <source>
        <dbReference type="SAM" id="SignalP"/>
    </source>
</evidence>
<gene>
    <name evidence="7" type="ORF">A1QC_14275</name>
</gene>
<name>A0A1E5E4P2_9VIBR</name>
<dbReference type="SMART" id="SM00495">
    <property type="entry name" value="ChtBD3"/>
    <property type="match status" value="2"/>
</dbReference>
<dbReference type="AlphaFoldDB" id="A0A1E5E4P2"/>
<accession>A0A1E5E4P2</accession>
<keyword evidence="2" id="KW-0147">Chitin-binding</keyword>
<feature type="chain" id="PRO_5009174691" evidence="5">
    <location>
        <begin position="27"/>
        <end position="532"/>
    </location>
</feature>
<dbReference type="STRING" id="1188252.A1QC_14275"/>
<dbReference type="InterPro" id="IPR004302">
    <property type="entry name" value="Cellulose/chitin-bd_N"/>
</dbReference>
<comment type="caution">
    <text evidence="7">The sequence shown here is derived from an EMBL/GenBank/DDBJ whole genome shotgun (WGS) entry which is preliminary data.</text>
</comment>
<dbReference type="OrthoDB" id="3675244at2"/>
<dbReference type="InterPro" id="IPR041029">
    <property type="entry name" value="GbpA_2"/>
</dbReference>
<dbReference type="GO" id="GO:0005576">
    <property type="term" value="C:extracellular region"/>
    <property type="evidence" value="ECO:0007669"/>
    <property type="project" value="InterPro"/>
</dbReference>
<evidence type="ECO:0000256" key="3">
    <source>
        <dbReference type="ARBA" id="ARBA00022729"/>
    </source>
</evidence>
<dbReference type="EMBL" id="AJYK02000025">
    <property type="protein sequence ID" value="OEF28049.1"/>
    <property type="molecule type" value="Genomic_DNA"/>
</dbReference>
<feature type="domain" description="Chitin-binding type-3" evidence="6">
    <location>
        <begin position="490"/>
        <end position="532"/>
    </location>
</feature>
<dbReference type="Gene3D" id="2.70.50.50">
    <property type="entry name" value="chitin-binding protein cbp21"/>
    <property type="match status" value="1"/>
</dbReference>
<dbReference type="PANTHER" id="PTHR34823:SF1">
    <property type="entry name" value="CHITIN-BINDING TYPE-4 DOMAIN-CONTAINING PROTEIN"/>
    <property type="match status" value="1"/>
</dbReference>
<dbReference type="Pfam" id="PF02839">
    <property type="entry name" value="CBM_5_12"/>
    <property type="match status" value="2"/>
</dbReference>
<dbReference type="PANTHER" id="PTHR34823">
    <property type="entry name" value="GLCNAC-BINDING PROTEIN A"/>
    <property type="match status" value="1"/>
</dbReference>
<dbReference type="Pfam" id="PF03067">
    <property type="entry name" value="LPMO_10"/>
    <property type="match status" value="1"/>
</dbReference>
<dbReference type="CDD" id="cd12215">
    <property type="entry name" value="ChiC_BD"/>
    <property type="match status" value="2"/>
</dbReference>
<keyword evidence="3 5" id="KW-0732">Signal</keyword>
<keyword evidence="4" id="KW-0378">Hydrolase</keyword>
<dbReference type="Gene3D" id="3.30.70.2150">
    <property type="match status" value="1"/>
</dbReference>
<evidence type="ECO:0000313" key="7">
    <source>
        <dbReference type="EMBL" id="OEF28049.1"/>
    </source>
</evidence>
<dbReference type="SUPFAM" id="SSF51055">
    <property type="entry name" value="Carbohydrate binding domain"/>
    <property type="match status" value="2"/>
</dbReference>
<sequence>MKRYTLPLGAAGSLIGLALLSTGVQAHGYMDYPPARQQLCDIDGGYWDSADGSTIPNAACRAAFLESSWTPFIQKPEFATLVSNYNNQISVEAAVPDGQLCSAGDTAKQGINTPSPDWQKTKVDLTNQGKITLQYRANTPHNPSFWKIYLSKPSYDSATMPLAWNDLELIAEFGNIPTVDLNGKKYYQMEVTLPTDRSGDAVIYSRWQRQDPAGEGFYNCSDITFGGNDTGGDPNNPLDKWISAGNYLASTTDAASGDTAWFRVFDENGNETVFEKLSISHDSESIWAQELASIVNQKYAQQVQIGLKSTATESIDYQAQDLYSNLVYLTNSNYTYRLEVKSGNTAPVVTAPANLTVKSGESITFDVSASDVDGDPLVFSVDKGTIIATTNTSITVNYQAAVTQSDTSDIITVSVGDPISTTQTTISVSITASNDNGGGNTGETTWQSNVAYNSGDSGIFSGITYTAKWWTQGDQPGSSNVWEAAQATGDTEWKAGLVYTSGDLVTFQGVSYRAQWWNKGEQPDQSAAWSAQ</sequence>
<evidence type="ECO:0000256" key="2">
    <source>
        <dbReference type="ARBA" id="ARBA00022669"/>
    </source>
</evidence>
<dbReference type="Pfam" id="PF18416">
    <property type="entry name" value="GbpA_2"/>
    <property type="match status" value="1"/>
</dbReference>
<dbReference type="RefSeq" id="WP_017023869.1">
    <property type="nucleotide sequence ID" value="NZ_AJYK02000025.1"/>
</dbReference>